<evidence type="ECO:0000256" key="4">
    <source>
        <dbReference type="ARBA" id="ARBA00022692"/>
    </source>
</evidence>
<keyword evidence="3" id="KW-1003">Cell membrane</keyword>
<keyword evidence="4 8" id="KW-0812">Transmembrane</keyword>
<reference evidence="10 11" key="1">
    <citation type="submission" date="2019-12" db="EMBL/GenBank/DDBJ databases">
        <title>Genomic-based taxomic classification of the family Erythrobacteraceae.</title>
        <authorList>
            <person name="Xu L."/>
        </authorList>
    </citation>
    <scope>NUCLEOTIDE SEQUENCE [LARGE SCALE GENOMIC DNA]</scope>
    <source>
        <strain evidence="10 11">KCTC 42453</strain>
    </source>
</reference>
<evidence type="ECO:0000313" key="10">
    <source>
        <dbReference type="EMBL" id="MXP45478.1"/>
    </source>
</evidence>
<dbReference type="EMBL" id="WTYL01000003">
    <property type="protein sequence ID" value="MXP45478.1"/>
    <property type="molecule type" value="Genomic_DNA"/>
</dbReference>
<keyword evidence="5 8" id="KW-1133">Transmembrane helix</keyword>
<feature type="domain" description="Ancillary SecYEG translocon subunit/Cell division coordinator CpoB TPR" evidence="9">
    <location>
        <begin position="4"/>
        <end position="171"/>
    </location>
</feature>
<evidence type="ECO:0000256" key="7">
    <source>
        <dbReference type="ARBA" id="ARBA00023186"/>
    </source>
</evidence>
<dbReference type="GO" id="GO:0005886">
    <property type="term" value="C:plasma membrane"/>
    <property type="evidence" value="ECO:0007669"/>
    <property type="project" value="UniProtKB-SubCell"/>
</dbReference>
<evidence type="ECO:0000256" key="8">
    <source>
        <dbReference type="SAM" id="Phobius"/>
    </source>
</evidence>
<dbReference type="GO" id="GO:0044877">
    <property type="term" value="F:protein-containing complex binding"/>
    <property type="evidence" value="ECO:0007669"/>
    <property type="project" value="InterPro"/>
</dbReference>
<evidence type="ECO:0000256" key="5">
    <source>
        <dbReference type="ARBA" id="ARBA00022989"/>
    </source>
</evidence>
<accession>A0A845B4Y0</accession>
<keyword evidence="7" id="KW-0143">Chaperone</keyword>
<dbReference type="PANTHER" id="PTHR38035">
    <property type="entry name" value="UPF0070 PROTEIN YFGM"/>
    <property type="match status" value="1"/>
</dbReference>
<name>A0A845B4Y0_9SPHN</name>
<dbReference type="Proteomes" id="UP000431922">
    <property type="component" value="Unassembled WGS sequence"/>
</dbReference>
<evidence type="ECO:0000256" key="1">
    <source>
        <dbReference type="ARBA" id="ARBA00004167"/>
    </source>
</evidence>
<evidence type="ECO:0000259" key="9">
    <source>
        <dbReference type="Pfam" id="PF09976"/>
    </source>
</evidence>
<evidence type="ECO:0000256" key="3">
    <source>
        <dbReference type="ARBA" id="ARBA00022475"/>
    </source>
</evidence>
<protein>
    <submittedName>
        <fullName evidence="10">Tetratricopeptide repeat protein</fullName>
    </submittedName>
</protein>
<dbReference type="AlphaFoldDB" id="A0A845B4Y0"/>
<dbReference type="InterPro" id="IPR018704">
    <property type="entry name" value="SecYEG/CpoB_TPR"/>
</dbReference>
<evidence type="ECO:0000256" key="6">
    <source>
        <dbReference type="ARBA" id="ARBA00023136"/>
    </source>
</evidence>
<comment type="subcellular location">
    <subcellularLocation>
        <location evidence="2">Cell membrane</location>
    </subcellularLocation>
    <subcellularLocation>
        <location evidence="1">Membrane</location>
        <topology evidence="1">Single-pass membrane protein</topology>
    </subcellularLocation>
</comment>
<organism evidence="10 11">
    <name type="scientific">Allopontixanthobacter sediminis</name>
    <dbReference type="NCBI Taxonomy" id="1689985"/>
    <lineage>
        <taxon>Bacteria</taxon>
        <taxon>Pseudomonadati</taxon>
        <taxon>Pseudomonadota</taxon>
        <taxon>Alphaproteobacteria</taxon>
        <taxon>Sphingomonadales</taxon>
        <taxon>Erythrobacteraceae</taxon>
        <taxon>Allopontixanthobacter</taxon>
    </lineage>
</organism>
<evidence type="ECO:0000313" key="11">
    <source>
        <dbReference type="Proteomes" id="UP000431922"/>
    </source>
</evidence>
<comment type="caution">
    <text evidence="10">The sequence shown here is derived from an EMBL/GenBank/DDBJ whole genome shotgun (WGS) entry which is preliminary data.</text>
</comment>
<sequence>MSNFAANYGKQLIAAIVLCLAAFGGYLYWQSQQEAGMERDSEALVAALDQIEAGNLDSGSAALDPLIADSNPGAEATARLLKAGVALQQGNARQAAELFAAVAADEDAPPALRDIATIRSVATSYDTMKPADIIARLKPLAVPGNPFFGSAGELVAMAYLEQGKQKEAGALFASIAKDETVPEGLRSRSRQMAGLYGVDAIEDVDKVLEQLGSPQEAAAPGAQ</sequence>
<proteinExistence type="predicted"/>
<dbReference type="PANTHER" id="PTHR38035:SF1">
    <property type="entry name" value="ANCILLARY SECYEG TRANSLOCON SUBUNIT"/>
    <property type="match status" value="1"/>
</dbReference>
<dbReference type="InterPro" id="IPR026039">
    <property type="entry name" value="YfgM"/>
</dbReference>
<keyword evidence="11" id="KW-1185">Reference proteome</keyword>
<gene>
    <name evidence="10" type="ORF">GRI65_13565</name>
</gene>
<evidence type="ECO:0000256" key="2">
    <source>
        <dbReference type="ARBA" id="ARBA00004236"/>
    </source>
</evidence>
<dbReference type="OrthoDB" id="7173339at2"/>
<dbReference type="Pfam" id="PF09976">
    <property type="entry name" value="TPR_21"/>
    <property type="match status" value="1"/>
</dbReference>
<feature type="transmembrane region" description="Helical" evidence="8">
    <location>
        <begin position="12"/>
        <end position="29"/>
    </location>
</feature>
<keyword evidence="6 8" id="KW-0472">Membrane</keyword>